<protein>
    <submittedName>
        <fullName evidence="2">Atexpb2, expb2, athexp beta 1.4 atexpb2 (Expansin b2)</fullName>
    </submittedName>
</protein>
<evidence type="ECO:0000313" key="3">
    <source>
        <dbReference type="Proteomes" id="UP001055439"/>
    </source>
</evidence>
<proteinExistence type="predicted"/>
<feature type="compositionally biased region" description="Basic and acidic residues" evidence="1">
    <location>
        <begin position="51"/>
        <end position="61"/>
    </location>
</feature>
<feature type="region of interest" description="Disordered" evidence="1">
    <location>
        <begin position="1"/>
        <end position="61"/>
    </location>
</feature>
<name>A0A9E7F593_9LILI</name>
<dbReference type="AlphaFoldDB" id="A0A9E7F593"/>
<dbReference type="OrthoDB" id="406505at2759"/>
<accession>A0A9E7F593</accession>
<organism evidence="2 3">
    <name type="scientific">Musa troglodytarum</name>
    <name type="common">fe'i banana</name>
    <dbReference type="NCBI Taxonomy" id="320322"/>
    <lineage>
        <taxon>Eukaryota</taxon>
        <taxon>Viridiplantae</taxon>
        <taxon>Streptophyta</taxon>
        <taxon>Embryophyta</taxon>
        <taxon>Tracheophyta</taxon>
        <taxon>Spermatophyta</taxon>
        <taxon>Magnoliopsida</taxon>
        <taxon>Liliopsida</taxon>
        <taxon>Zingiberales</taxon>
        <taxon>Musaceae</taxon>
        <taxon>Musa</taxon>
    </lineage>
</organism>
<keyword evidence="3" id="KW-1185">Reference proteome</keyword>
<evidence type="ECO:0000256" key="1">
    <source>
        <dbReference type="SAM" id="MobiDB-lite"/>
    </source>
</evidence>
<dbReference type="EMBL" id="CP097504">
    <property type="protein sequence ID" value="URD87867.1"/>
    <property type="molecule type" value="Genomic_DNA"/>
</dbReference>
<gene>
    <name evidence="2" type="ORF">MUK42_21941</name>
</gene>
<evidence type="ECO:0000313" key="2">
    <source>
        <dbReference type="EMBL" id="URD87867.1"/>
    </source>
</evidence>
<sequence>MSAPAVRVLPAPSILTSARLPSGPWRSPVKKRRFGPQEPFRYSSPQVRTPTRNDCHSNTRP</sequence>
<reference evidence="2" key="1">
    <citation type="submission" date="2022-05" db="EMBL/GenBank/DDBJ databases">
        <title>The Musa troglodytarum L. genome provides insights into the mechanism of non-climacteric behaviour and enrichment of carotenoids.</title>
        <authorList>
            <person name="Wang J."/>
        </authorList>
    </citation>
    <scope>NUCLEOTIDE SEQUENCE</scope>
    <source>
        <tissue evidence="2">Leaf</tissue>
    </source>
</reference>
<dbReference type="Proteomes" id="UP001055439">
    <property type="component" value="Chromosome 2"/>
</dbReference>